<evidence type="ECO:0000256" key="2">
    <source>
        <dbReference type="SAM" id="SignalP"/>
    </source>
</evidence>
<feature type="signal peptide" evidence="2">
    <location>
        <begin position="1"/>
        <end position="23"/>
    </location>
</feature>
<dbReference type="KEGG" id="goe:100897314"/>
<keyword evidence="2" id="KW-0732">Signal</keyword>
<feature type="compositionally biased region" description="Basic and acidic residues" evidence="1">
    <location>
        <begin position="112"/>
        <end position="123"/>
    </location>
</feature>
<keyword evidence="3" id="KW-1185">Reference proteome</keyword>
<feature type="chain" id="PRO_5042617275" evidence="2">
    <location>
        <begin position="24"/>
        <end position="132"/>
    </location>
</feature>
<dbReference type="Proteomes" id="UP000694867">
    <property type="component" value="Unplaced"/>
</dbReference>
<accession>A0AAJ6VZ25</accession>
<proteinExistence type="predicted"/>
<evidence type="ECO:0000313" key="4">
    <source>
        <dbReference type="RefSeq" id="XP_003746413.1"/>
    </source>
</evidence>
<name>A0AAJ6VZ25_9ACAR</name>
<feature type="region of interest" description="Disordered" evidence="1">
    <location>
        <begin position="112"/>
        <end position="132"/>
    </location>
</feature>
<dbReference type="GeneID" id="100897314"/>
<organism evidence="3 4">
    <name type="scientific">Galendromus occidentalis</name>
    <name type="common">western predatory mite</name>
    <dbReference type="NCBI Taxonomy" id="34638"/>
    <lineage>
        <taxon>Eukaryota</taxon>
        <taxon>Metazoa</taxon>
        <taxon>Ecdysozoa</taxon>
        <taxon>Arthropoda</taxon>
        <taxon>Chelicerata</taxon>
        <taxon>Arachnida</taxon>
        <taxon>Acari</taxon>
        <taxon>Parasitiformes</taxon>
        <taxon>Mesostigmata</taxon>
        <taxon>Gamasina</taxon>
        <taxon>Phytoseioidea</taxon>
        <taxon>Phytoseiidae</taxon>
        <taxon>Typhlodrominae</taxon>
        <taxon>Galendromus</taxon>
    </lineage>
</organism>
<gene>
    <name evidence="4" type="primary">LOC100897314</name>
</gene>
<evidence type="ECO:0000256" key="1">
    <source>
        <dbReference type="SAM" id="MobiDB-lite"/>
    </source>
</evidence>
<sequence>MQLFASTVAVVVCCSALSAPAFANDDIHGEILDYVTKIGEKTGLSKEHQSIVVHILHEKFPHDTKAYSKMTDVEKAEVDKKWAEAKKEIEAKMGADNKEDWEKFVKEFEKGTEGMHHGKTEKDRRRRSLFRI</sequence>
<reference evidence="4" key="1">
    <citation type="submission" date="2025-08" db="UniProtKB">
        <authorList>
            <consortium name="RefSeq"/>
        </authorList>
    </citation>
    <scope>IDENTIFICATION</scope>
</reference>
<protein>
    <submittedName>
        <fullName evidence="4">Uncharacterized protein LOC100897314</fullName>
    </submittedName>
</protein>
<dbReference type="AlphaFoldDB" id="A0AAJ6VZ25"/>
<evidence type="ECO:0000313" key="3">
    <source>
        <dbReference type="Proteomes" id="UP000694867"/>
    </source>
</evidence>
<dbReference type="RefSeq" id="XP_003746413.1">
    <property type="nucleotide sequence ID" value="XM_003746365.1"/>
</dbReference>